<evidence type="ECO:0000256" key="1">
    <source>
        <dbReference type="ARBA" id="ARBA00007613"/>
    </source>
</evidence>
<proteinExistence type="inferred from homology"/>
<dbReference type="GO" id="GO:0005886">
    <property type="term" value="C:plasma membrane"/>
    <property type="evidence" value="ECO:0007669"/>
    <property type="project" value="UniProtKB-SubCell"/>
</dbReference>
<dbReference type="SUPFAM" id="SSF56954">
    <property type="entry name" value="Outer membrane efflux proteins (OEP)"/>
    <property type="match status" value="1"/>
</dbReference>
<dbReference type="PANTHER" id="PTHR30203:SF25">
    <property type="entry name" value="OUTER MEMBRANE PROTEIN-RELATED"/>
    <property type="match status" value="1"/>
</dbReference>
<keyword evidence="2" id="KW-0472">Membrane</keyword>
<dbReference type="NCBIfam" id="TIGR01845">
    <property type="entry name" value="outer_NodT"/>
    <property type="match status" value="1"/>
</dbReference>
<dbReference type="RefSeq" id="WP_150564963.1">
    <property type="nucleotide sequence ID" value="NZ_CABPSD010000001.1"/>
</dbReference>
<keyword evidence="2" id="KW-0812">Transmembrane</keyword>
<sequence length="531" mass="57059">MNSHSSTSFGIPTSILRAACLAACIGSLASCTVGPDYTPPGNALPDRFAGAVRLAQRDAFHPGESSAQERVPSKDAPQTLDTWWTRFHDPALTAVIEQVLAQNLDLRAAMARVVQAREQARAAGARQLPSLRLDGNIRREHQSLDSPLGVVASTLPGYNRNMTVYDIGLGASWELDLFGGLRRSAQTASALAQVAQAQRDGVRVSLVAEAADAYFRVRSAQRRLAIAQDQIATDERLQDIVRLRFADGLASEREVAQAEALLARARTTLPPLRIERETQLNRLDVLMGVVPGTYAHRIDSETPADDRHARPFTIPSIGDAGTPSDLLRRRPDVIAAERRLAASNARIGAALAEYYPKFSLSGVLGFETLAGGRVPGADTFQPLAALGLRWRLFDFGRIDAEVAQARGAKAEALAAYRQAMLHATEDVENAIVTLVELERQRKDLAKAVAAQTRARDSAQAAYTGGTVSLYEVLDADRQLLTVRDDDARAQADNARAAVATFRALGGGWQADAPALALTSPGASSPSRPPQD</sequence>
<gene>
    <name evidence="5" type="primary">srpC_1</name>
    <name evidence="5" type="ORF">PMO31116_00081</name>
</gene>
<dbReference type="Gene3D" id="2.20.200.10">
    <property type="entry name" value="Outer membrane efflux proteins (OEP)"/>
    <property type="match status" value="1"/>
</dbReference>
<comment type="similarity">
    <text evidence="1 2">Belongs to the outer membrane factor (OMF) (TC 1.B.17) family.</text>
</comment>
<evidence type="ECO:0000256" key="3">
    <source>
        <dbReference type="SAM" id="Coils"/>
    </source>
</evidence>
<dbReference type="EMBL" id="CABPSD010000001">
    <property type="protein sequence ID" value="VVD60565.1"/>
    <property type="molecule type" value="Genomic_DNA"/>
</dbReference>
<keyword evidence="6" id="KW-1185">Reference proteome</keyword>
<dbReference type="PANTHER" id="PTHR30203">
    <property type="entry name" value="OUTER MEMBRANE CATION EFFLUX PROTEIN"/>
    <property type="match status" value="1"/>
</dbReference>
<evidence type="ECO:0000313" key="6">
    <source>
        <dbReference type="Proteomes" id="UP000368474"/>
    </source>
</evidence>
<dbReference type="InterPro" id="IPR003423">
    <property type="entry name" value="OMP_efflux"/>
</dbReference>
<feature type="region of interest" description="Disordered" evidence="4">
    <location>
        <begin position="299"/>
        <end position="322"/>
    </location>
</feature>
<dbReference type="Pfam" id="PF02321">
    <property type="entry name" value="OEP"/>
    <property type="match status" value="2"/>
</dbReference>
<evidence type="ECO:0000256" key="4">
    <source>
        <dbReference type="SAM" id="MobiDB-lite"/>
    </source>
</evidence>
<dbReference type="AlphaFoldDB" id="A0A5E4RBN3"/>
<feature type="compositionally biased region" description="Basic and acidic residues" evidence="4">
    <location>
        <begin position="299"/>
        <end position="309"/>
    </location>
</feature>
<dbReference type="Proteomes" id="UP000368474">
    <property type="component" value="Unassembled WGS sequence"/>
</dbReference>
<keyword evidence="2" id="KW-0564">Palmitate</keyword>
<feature type="coiled-coil region" evidence="3">
    <location>
        <begin position="420"/>
        <end position="454"/>
    </location>
</feature>
<reference evidence="5 6" key="1">
    <citation type="submission" date="2019-08" db="EMBL/GenBank/DDBJ databases">
        <authorList>
            <person name="Peeters C."/>
        </authorList>
    </citation>
    <scope>NUCLEOTIDE SEQUENCE [LARGE SCALE GENOMIC DNA]</scope>
    <source>
        <strain evidence="5 6">LMG 31116</strain>
    </source>
</reference>
<protein>
    <submittedName>
        <fullName evidence="5">Solvent efflux pump outer membrane protein SrpC</fullName>
    </submittedName>
</protein>
<name>A0A5E4RBN3_9BURK</name>
<comment type="subcellular location">
    <subcellularLocation>
        <location evidence="2">Cell membrane</location>
        <topology evidence="2">Lipid-anchor</topology>
    </subcellularLocation>
</comment>
<dbReference type="Gene3D" id="1.20.1600.10">
    <property type="entry name" value="Outer membrane efflux proteins (OEP)"/>
    <property type="match status" value="1"/>
</dbReference>
<evidence type="ECO:0000313" key="5">
    <source>
        <dbReference type="EMBL" id="VVD60565.1"/>
    </source>
</evidence>
<accession>A0A5E4RBN3</accession>
<organism evidence="5 6">
    <name type="scientific">Pandoraea morbifera</name>
    <dbReference type="NCBI Taxonomy" id="2508300"/>
    <lineage>
        <taxon>Bacteria</taxon>
        <taxon>Pseudomonadati</taxon>
        <taxon>Pseudomonadota</taxon>
        <taxon>Betaproteobacteria</taxon>
        <taxon>Burkholderiales</taxon>
        <taxon>Burkholderiaceae</taxon>
        <taxon>Pandoraea</taxon>
    </lineage>
</organism>
<keyword evidence="2" id="KW-1134">Transmembrane beta strand</keyword>
<evidence type="ECO:0000256" key="2">
    <source>
        <dbReference type="RuleBase" id="RU362097"/>
    </source>
</evidence>
<dbReference type="GO" id="GO:0015562">
    <property type="term" value="F:efflux transmembrane transporter activity"/>
    <property type="evidence" value="ECO:0007669"/>
    <property type="project" value="InterPro"/>
</dbReference>
<keyword evidence="3" id="KW-0175">Coiled coil</keyword>
<keyword evidence="2" id="KW-0449">Lipoprotein</keyword>
<dbReference type="InterPro" id="IPR010131">
    <property type="entry name" value="MdtP/NodT-like"/>
</dbReference>